<dbReference type="InterPro" id="IPR003838">
    <property type="entry name" value="ABC3_permease_C"/>
</dbReference>
<evidence type="ECO:0000256" key="5">
    <source>
        <dbReference type="ARBA" id="ARBA00023136"/>
    </source>
</evidence>
<dbReference type="PANTHER" id="PTHR30287">
    <property type="entry name" value="MEMBRANE COMPONENT OF PREDICTED ABC SUPERFAMILY METABOLITE UPTAKE TRANSPORTER"/>
    <property type="match status" value="1"/>
</dbReference>
<accession>A0ABQ3ZLA7</accession>
<feature type="transmembrane region" description="Helical" evidence="6">
    <location>
        <begin position="289"/>
        <end position="310"/>
    </location>
</feature>
<comment type="subcellular location">
    <subcellularLocation>
        <location evidence="1">Cell membrane</location>
        <topology evidence="1">Multi-pass membrane protein</topology>
    </subcellularLocation>
</comment>
<evidence type="ECO:0000256" key="1">
    <source>
        <dbReference type="ARBA" id="ARBA00004651"/>
    </source>
</evidence>
<dbReference type="Proteomes" id="UP000603200">
    <property type="component" value="Unassembled WGS sequence"/>
</dbReference>
<organism evidence="8 9">
    <name type="scientific">Winogradskya humida</name>
    <dbReference type="NCBI Taxonomy" id="113566"/>
    <lineage>
        <taxon>Bacteria</taxon>
        <taxon>Bacillati</taxon>
        <taxon>Actinomycetota</taxon>
        <taxon>Actinomycetes</taxon>
        <taxon>Micromonosporales</taxon>
        <taxon>Micromonosporaceae</taxon>
        <taxon>Winogradskya</taxon>
    </lineage>
</organism>
<dbReference type="Pfam" id="PF02687">
    <property type="entry name" value="FtsX"/>
    <property type="match status" value="1"/>
</dbReference>
<evidence type="ECO:0000313" key="9">
    <source>
        <dbReference type="Proteomes" id="UP000603200"/>
    </source>
</evidence>
<feature type="transmembrane region" description="Helical" evidence="6">
    <location>
        <begin position="941"/>
        <end position="962"/>
    </location>
</feature>
<keyword evidence="2" id="KW-1003">Cell membrane</keyword>
<feature type="transmembrane region" description="Helical" evidence="6">
    <location>
        <begin position="454"/>
        <end position="480"/>
    </location>
</feature>
<feature type="transmembrane region" description="Helical" evidence="6">
    <location>
        <begin position="335"/>
        <end position="361"/>
    </location>
</feature>
<evidence type="ECO:0000256" key="4">
    <source>
        <dbReference type="ARBA" id="ARBA00022989"/>
    </source>
</evidence>
<evidence type="ECO:0000256" key="3">
    <source>
        <dbReference type="ARBA" id="ARBA00022692"/>
    </source>
</evidence>
<proteinExistence type="predicted"/>
<evidence type="ECO:0000259" key="7">
    <source>
        <dbReference type="Pfam" id="PF02687"/>
    </source>
</evidence>
<reference evidence="8 9" key="1">
    <citation type="submission" date="2021-01" db="EMBL/GenBank/DDBJ databases">
        <title>Whole genome shotgun sequence of Actinoplanes humidus NBRC 14915.</title>
        <authorList>
            <person name="Komaki H."/>
            <person name="Tamura T."/>
        </authorList>
    </citation>
    <scope>NUCLEOTIDE SEQUENCE [LARGE SCALE GENOMIC DNA]</scope>
    <source>
        <strain evidence="8 9">NBRC 14915</strain>
    </source>
</reference>
<keyword evidence="5 6" id="KW-0472">Membrane</keyword>
<dbReference type="PANTHER" id="PTHR30287:SF2">
    <property type="entry name" value="BLL1001 PROTEIN"/>
    <property type="match status" value="1"/>
</dbReference>
<evidence type="ECO:0000256" key="2">
    <source>
        <dbReference type="ARBA" id="ARBA00022475"/>
    </source>
</evidence>
<feature type="transmembrane region" description="Helical" evidence="6">
    <location>
        <begin position="420"/>
        <end position="442"/>
    </location>
</feature>
<dbReference type="EMBL" id="BOMN01000029">
    <property type="protein sequence ID" value="GIE19354.1"/>
    <property type="molecule type" value="Genomic_DNA"/>
</dbReference>
<evidence type="ECO:0000313" key="8">
    <source>
        <dbReference type="EMBL" id="GIE19354.1"/>
    </source>
</evidence>
<keyword evidence="3 6" id="KW-0812">Transmembrane</keyword>
<feature type="domain" description="ABC3 transporter permease C-terminal" evidence="7">
    <location>
        <begin position="295"/>
        <end position="396"/>
    </location>
</feature>
<protein>
    <recommendedName>
        <fullName evidence="7">ABC3 transporter permease C-terminal domain-containing protein</fullName>
    </recommendedName>
</protein>
<gene>
    <name evidence="8" type="ORF">Ahu01nite_024560</name>
</gene>
<feature type="transmembrane region" description="Helical" evidence="6">
    <location>
        <begin position="381"/>
        <end position="399"/>
    </location>
</feature>
<feature type="transmembrane region" description="Helical" evidence="6">
    <location>
        <begin position="895"/>
        <end position="921"/>
    </location>
</feature>
<name>A0ABQ3ZLA7_9ACTN</name>
<evidence type="ECO:0000256" key="6">
    <source>
        <dbReference type="SAM" id="Phobius"/>
    </source>
</evidence>
<keyword evidence="9" id="KW-1185">Reference proteome</keyword>
<feature type="transmembrane region" description="Helical" evidence="6">
    <location>
        <begin position="852"/>
        <end position="874"/>
    </location>
</feature>
<dbReference type="InterPro" id="IPR038766">
    <property type="entry name" value="Membrane_comp_ABC_pdt"/>
</dbReference>
<keyword evidence="4 6" id="KW-1133">Transmembrane helix</keyword>
<comment type="caution">
    <text evidence="8">The sequence shown here is derived from an EMBL/GenBank/DDBJ whole genome shotgun (WGS) entry which is preliminary data.</text>
</comment>
<feature type="transmembrane region" description="Helical" evidence="6">
    <location>
        <begin position="501"/>
        <end position="521"/>
    </location>
</feature>
<sequence>MAWSRRGQAFTVALLALLGVAAVVAAPAYLRAADRAVAAGQIATASAAERSVEMSTVQQDERDAGVAAAPVQDVTFSGAGAALVDLPGFSYVYSAEYATIGIERDEEFRTRFVFRQQACEHLVMRSGRCLAAEGDLVLGEHTADRLGLHAGDSITLSYAVYVSNPEVRKYVARGASRKFFVAGIYHVADPGDAYWGAHGYFAADPGGWPGEPAFVGNPTMVAMDRGSVQLFIDGIAGPDALDVDSLPALRSGLASLQDATEAGNGGITLSTGLPDLLDRIDAGRSSAHLIVPVLAVPLIVLACLTIFLAVSSGMDTRRPELAVVALRGARRGQRWWLATGESLVAIVAGSVAGCFAGQLLVNALTAVRFPGLGADPGLASLKYAPLATLAAALTAGVAAQRHVRTPAATLIRRAAGGNGMAGTIVLDIALALLAAGAGAQLAVSGGTLTGVGTFAAALILIALSRLAAWALLPAASWYAARSLRRGRLGAALAGYHLSRRPGAARLFALVTAAVAIAGYAACANGTAARDREVQAGLGTGADRVLTVADVTRRQLLTAVRTADPSGAYAMAAMSFPDTPALAVDTTRLATVPTWPASAPDPKTVAAALHPQSAPPITLTGADVVLDVTAEGFPAGQSPRLSVTFDDSVVTVGSMLPGPHTYRERVSACTDGCRLSVMKIVGSYGTLDTAGTLTVKLSGVKALGPWRSSEGGSVTVGADSLRIGVQGLAGLPNGVLVRPADTPYPLPVAVAGRSPGPTLPGLDGNTFPITPRATLPVIPGLGATGTLTDLDYADRLAVDPDTTARAQVWLSASAPADIKVKIQDAGLAITADIRQSQVRTQLGNEGPAVALEFALLAGILAALLAAGALILGSTVDRADLAALRVQGLSRAGSRAVTLWAYPLLVVAAVLTGTGIALLTWQLTGWSLPLAKSAFPLPHWPGLTVVALTALAACLLLTATAALTSRRRNA</sequence>